<dbReference type="AlphaFoldDB" id="A0AAD9ZHN9"/>
<keyword evidence="3" id="KW-1185">Reference proteome</keyword>
<feature type="compositionally biased region" description="Polar residues" evidence="1">
    <location>
        <begin position="45"/>
        <end position="58"/>
    </location>
</feature>
<reference evidence="2" key="1">
    <citation type="submission" date="2022-11" db="EMBL/GenBank/DDBJ databases">
        <title>Chromosomal genome sequence assembly and mating type (MAT) locus characterization of the leprose asexual lichenized fungus Lepraria neglecta (Nyl.) Erichsen.</title>
        <authorList>
            <person name="Allen J.L."/>
            <person name="Pfeffer B."/>
        </authorList>
    </citation>
    <scope>NUCLEOTIDE SEQUENCE</scope>
    <source>
        <strain evidence="2">Allen 5258</strain>
    </source>
</reference>
<feature type="compositionally biased region" description="Polar residues" evidence="1">
    <location>
        <begin position="453"/>
        <end position="482"/>
    </location>
</feature>
<feature type="compositionally biased region" description="Low complexity" evidence="1">
    <location>
        <begin position="34"/>
        <end position="43"/>
    </location>
</feature>
<proteinExistence type="predicted"/>
<feature type="region of interest" description="Disordered" evidence="1">
    <location>
        <begin position="412"/>
        <end position="487"/>
    </location>
</feature>
<feature type="compositionally biased region" description="Basic and acidic residues" evidence="1">
    <location>
        <begin position="1"/>
        <end position="15"/>
    </location>
</feature>
<evidence type="ECO:0000313" key="3">
    <source>
        <dbReference type="Proteomes" id="UP001276659"/>
    </source>
</evidence>
<feature type="region of interest" description="Disordered" evidence="1">
    <location>
        <begin position="1"/>
        <end position="124"/>
    </location>
</feature>
<organism evidence="2 3">
    <name type="scientific">Lepraria neglecta</name>
    <dbReference type="NCBI Taxonomy" id="209136"/>
    <lineage>
        <taxon>Eukaryota</taxon>
        <taxon>Fungi</taxon>
        <taxon>Dikarya</taxon>
        <taxon>Ascomycota</taxon>
        <taxon>Pezizomycotina</taxon>
        <taxon>Lecanoromycetes</taxon>
        <taxon>OSLEUM clade</taxon>
        <taxon>Lecanoromycetidae</taxon>
        <taxon>Lecanorales</taxon>
        <taxon>Lecanorineae</taxon>
        <taxon>Stereocaulaceae</taxon>
        <taxon>Lepraria</taxon>
    </lineage>
</organism>
<sequence length="721" mass="76755">MGGEKVKVDDAESIRRFVSQMRTPSNSSYGLNASSTSTPSRSPSEQRNGTAPSNSPEKTNGFADHVTQPVDIPSPKESSHDSTPSPNSPASPITSPHARGILAPNNTPKTNPASPFVGPAQTHDEDVGYGLADFVKTMEGKPLSQSMWAPKPGSYEHSLLSGARVRSRDLTPTKVVDANPAINESFARMSFKAADSDDKVGNNLTVERNASASSPNFAKGQPTTALSTTQKLEADLVPMSDRGSVKAPHSATKYYALADDEDGTISPAAPSARSKADAKEPTPTKPIEKEAVTPPKAVSGVPPHLRGGHTPQSFTDKAKDLVSQMFTTASKVSHPGALETTLTSPPASHPKISSSKGPGEKTADIASPSQPPTTPVQDGLISTLKALELGGSLGPEEQAIFKELTERVLSRSISQHTMTATPAEKATSHADTPAEPSLPSDFLSKWATKPKESSQTSSGVSPKATEATSPSPSKDTAPTGSVSGDVDAARESLKSTAAPLGASKVVLAKSGEDLEDREHKTYFNNWLKLEQRDRPAAQIRKVIIKCLPANATPSFVASLVYFGSLEQIHMREGSAAVRFLDAVDCNKFYGDAANGIVYGKDIQNREQFVLVELAKDVDVIGGLLRGWIDTGVTRCVRAVGVDEDWSMDALRKIGENKNRKIESIQDGKTAGGTRSVVWRFCKIDEAVQFKAALSRNEEWEHCNIHHAADPCATATGVHFEK</sequence>
<evidence type="ECO:0000256" key="1">
    <source>
        <dbReference type="SAM" id="MobiDB-lite"/>
    </source>
</evidence>
<feature type="compositionally biased region" description="Basic and acidic residues" evidence="1">
    <location>
        <begin position="274"/>
        <end position="291"/>
    </location>
</feature>
<name>A0AAD9ZHN9_9LECA</name>
<dbReference type="EMBL" id="JASNWA010000004">
    <property type="protein sequence ID" value="KAK3176829.1"/>
    <property type="molecule type" value="Genomic_DNA"/>
</dbReference>
<comment type="caution">
    <text evidence="2">The sequence shown here is derived from an EMBL/GenBank/DDBJ whole genome shotgun (WGS) entry which is preliminary data.</text>
</comment>
<accession>A0AAD9ZHN9</accession>
<feature type="compositionally biased region" description="Polar residues" evidence="1">
    <location>
        <begin position="340"/>
        <end position="356"/>
    </location>
</feature>
<protein>
    <submittedName>
        <fullName evidence="2">Uncharacterized protein</fullName>
    </submittedName>
</protein>
<evidence type="ECO:0000313" key="2">
    <source>
        <dbReference type="EMBL" id="KAK3176829.1"/>
    </source>
</evidence>
<feature type="region of interest" description="Disordered" evidence="1">
    <location>
        <begin position="261"/>
        <end position="380"/>
    </location>
</feature>
<gene>
    <name evidence="2" type="ORF">OEA41_008154</name>
</gene>
<feature type="compositionally biased region" description="Polar residues" evidence="1">
    <location>
        <begin position="81"/>
        <end position="94"/>
    </location>
</feature>
<feature type="compositionally biased region" description="Polar residues" evidence="1">
    <location>
        <begin position="104"/>
        <end position="113"/>
    </location>
</feature>
<dbReference type="Proteomes" id="UP001276659">
    <property type="component" value="Unassembled WGS sequence"/>
</dbReference>
<feature type="compositionally biased region" description="Polar residues" evidence="1">
    <location>
        <begin position="20"/>
        <end position="33"/>
    </location>
</feature>